<dbReference type="GO" id="GO:0031073">
    <property type="term" value="F:cholesterol 26-hydroxylase activity"/>
    <property type="evidence" value="ECO:0007669"/>
    <property type="project" value="Ensembl"/>
</dbReference>
<feature type="binding site" description="axial binding residue" evidence="11">
    <location>
        <position position="480"/>
    </location>
    <ligand>
        <name>heme</name>
        <dbReference type="ChEBI" id="CHEBI:30413"/>
    </ligand>
    <ligandPart>
        <name>Fe</name>
        <dbReference type="ChEBI" id="CHEBI:18248"/>
    </ligandPart>
</feature>
<keyword evidence="8 11" id="KW-0408">Iron</keyword>
<dbReference type="GO" id="GO:0005743">
    <property type="term" value="C:mitochondrial inner membrane"/>
    <property type="evidence" value="ECO:0007669"/>
    <property type="project" value="TreeGrafter"/>
</dbReference>
<comment type="cofactor">
    <cofactor evidence="1 11">
        <name>heme</name>
        <dbReference type="ChEBI" id="CHEBI:30413"/>
    </cofactor>
</comment>
<dbReference type="PRINTS" id="PR00385">
    <property type="entry name" value="P450"/>
</dbReference>
<evidence type="ECO:0000256" key="5">
    <source>
        <dbReference type="ARBA" id="ARBA00022723"/>
    </source>
</evidence>
<keyword evidence="10" id="KW-0496">Mitochondrion</keyword>
<dbReference type="GO" id="GO:0030343">
    <property type="term" value="F:vitamin D3 25-hydroxylase activity"/>
    <property type="evidence" value="ECO:0007669"/>
    <property type="project" value="Ensembl"/>
</dbReference>
<evidence type="ECO:0000313" key="13">
    <source>
        <dbReference type="Ensembl" id="ENSCLAP00000012200.1"/>
    </source>
</evidence>
<sequence>MAPLGCVRLRWALLGTRVAGRGLCPLGCRAKAAIPASLPADEAAEGPGAGPGDPRRLRSWEELPRIGRLRFLFQLFGQGYALRLHELQMLTKAKYGPIWTSTTGPQLLVNLASAPLLEQVMRQEDKYPTRDSMELWKAHRDHQSLPYGLFTTEGHQWYQLRQALNQRMLKPAEAVLYTDALNEVIDDFIVRLNQIRAESASGDQVPDVAHLFYHFALEAICYILFEKRIGCLEPSIPEDTVNFIRSVGHMFQNSVYVTFLPKWTRPLLPFWRRYLDGWNTIFVFGKKLIDQKFKEVEAQLQAAGPDGVQISGYLHFLLSSGLLSPREALGSLPELLLAGVDTTSNTLAWGLYHLSKNPEVQTALHKEVVGVAPPGKVPQHKDFAHMPLLRAVIKETLRLYPVVPTNSRVIMEKEIEIDGYVFPKNTQFVLCHYVVSRDPSIFHDPESFRPHRWLRENKADAAKAQHPFGSVPFGYGVRGCLGRRIAELEMKLLLARLMQHYEVVLAPETGELEAMGRIVLVPNKKVALRFLQRQY</sequence>
<keyword evidence="7 12" id="KW-0560">Oxidoreductase</keyword>
<dbReference type="GO" id="GO:0006707">
    <property type="term" value="P:cholesterol catabolic process"/>
    <property type="evidence" value="ECO:0007669"/>
    <property type="project" value="Ensembl"/>
</dbReference>
<evidence type="ECO:0000256" key="1">
    <source>
        <dbReference type="ARBA" id="ARBA00001971"/>
    </source>
</evidence>
<dbReference type="PRINTS" id="PR00463">
    <property type="entry name" value="EP450I"/>
</dbReference>
<protein>
    <submittedName>
        <fullName evidence="13">Cytochrome P450 family 27 subfamily A member 1</fullName>
    </submittedName>
</protein>
<dbReference type="Proteomes" id="UP000694398">
    <property type="component" value="Unassembled WGS sequence"/>
</dbReference>
<evidence type="ECO:0000256" key="2">
    <source>
        <dbReference type="ARBA" id="ARBA00004173"/>
    </source>
</evidence>
<dbReference type="GO" id="GO:0006704">
    <property type="term" value="P:glucocorticoid biosynthetic process"/>
    <property type="evidence" value="ECO:0007669"/>
    <property type="project" value="TreeGrafter"/>
</dbReference>
<dbReference type="GO" id="GO:0047748">
    <property type="term" value="F:cholestanetetraol 26-dehydrogenase activity"/>
    <property type="evidence" value="ECO:0007669"/>
    <property type="project" value="Ensembl"/>
</dbReference>
<gene>
    <name evidence="13" type="primary">CYP27A1</name>
</gene>
<dbReference type="GeneTree" id="ENSGT00950000182905"/>
<dbReference type="AlphaFoldDB" id="A0A8C2VEK4"/>
<comment type="similarity">
    <text evidence="3 12">Belongs to the cytochrome P450 family.</text>
</comment>
<keyword evidence="14" id="KW-1185">Reference proteome</keyword>
<dbReference type="GO" id="GO:0006699">
    <property type="term" value="P:bile acid biosynthetic process"/>
    <property type="evidence" value="ECO:0007669"/>
    <property type="project" value="Ensembl"/>
</dbReference>
<dbReference type="OMA" id="GPQTHVN"/>
<dbReference type="InterPro" id="IPR017972">
    <property type="entry name" value="Cyt_P450_CS"/>
</dbReference>
<dbReference type="InterPro" id="IPR001128">
    <property type="entry name" value="Cyt_P450"/>
</dbReference>
<organism evidence="13 14">
    <name type="scientific">Chinchilla lanigera</name>
    <name type="common">Long-tailed chinchilla</name>
    <name type="synonym">Chinchilla villidera</name>
    <dbReference type="NCBI Taxonomy" id="34839"/>
    <lineage>
        <taxon>Eukaryota</taxon>
        <taxon>Metazoa</taxon>
        <taxon>Chordata</taxon>
        <taxon>Craniata</taxon>
        <taxon>Vertebrata</taxon>
        <taxon>Euteleostomi</taxon>
        <taxon>Mammalia</taxon>
        <taxon>Eutheria</taxon>
        <taxon>Euarchontoglires</taxon>
        <taxon>Glires</taxon>
        <taxon>Rodentia</taxon>
        <taxon>Hystricomorpha</taxon>
        <taxon>Chinchillidae</taxon>
        <taxon>Chinchilla</taxon>
    </lineage>
</organism>
<dbReference type="Pfam" id="PF00067">
    <property type="entry name" value="p450"/>
    <property type="match status" value="1"/>
</dbReference>
<dbReference type="InterPro" id="IPR002401">
    <property type="entry name" value="Cyt_P450_E_grp-I"/>
</dbReference>
<keyword evidence="5 11" id="KW-0479">Metal-binding</keyword>
<dbReference type="GO" id="GO:0020037">
    <property type="term" value="F:heme binding"/>
    <property type="evidence" value="ECO:0007669"/>
    <property type="project" value="Ensembl"/>
</dbReference>
<accession>A0A8C2VEK4</accession>
<evidence type="ECO:0000256" key="6">
    <source>
        <dbReference type="ARBA" id="ARBA00022946"/>
    </source>
</evidence>
<keyword evidence="9 12" id="KW-0503">Monooxygenase</keyword>
<evidence type="ECO:0000256" key="12">
    <source>
        <dbReference type="RuleBase" id="RU000461"/>
    </source>
</evidence>
<dbReference type="GO" id="GO:0005506">
    <property type="term" value="F:iron ion binding"/>
    <property type="evidence" value="ECO:0007669"/>
    <property type="project" value="InterPro"/>
</dbReference>
<keyword evidence="6" id="KW-0809">Transit peptide</keyword>
<dbReference type="GO" id="GO:0034650">
    <property type="term" value="P:cortisol metabolic process"/>
    <property type="evidence" value="ECO:0007669"/>
    <property type="project" value="TreeGrafter"/>
</dbReference>
<dbReference type="PANTHER" id="PTHR24279:SF123">
    <property type="entry name" value="CYTOCHROME P450 FAMILY 27 SUBFAMILY A MEMBER 1"/>
    <property type="match status" value="1"/>
</dbReference>
<dbReference type="GO" id="GO:0071375">
    <property type="term" value="P:cellular response to peptide hormone stimulus"/>
    <property type="evidence" value="ECO:0007669"/>
    <property type="project" value="TreeGrafter"/>
</dbReference>
<reference evidence="13" key="1">
    <citation type="submission" date="2025-08" db="UniProtKB">
        <authorList>
            <consortium name="Ensembl"/>
        </authorList>
    </citation>
    <scope>IDENTIFICATION</scope>
</reference>
<dbReference type="FunFam" id="1.10.630.10:FF:000006">
    <property type="entry name" value="Cytochrome P450 302a1, mitochondrial"/>
    <property type="match status" value="1"/>
</dbReference>
<dbReference type="PANTHER" id="PTHR24279">
    <property type="entry name" value="CYTOCHROME P450"/>
    <property type="match status" value="1"/>
</dbReference>
<evidence type="ECO:0000256" key="8">
    <source>
        <dbReference type="ARBA" id="ARBA00023004"/>
    </source>
</evidence>
<evidence type="ECO:0000256" key="4">
    <source>
        <dbReference type="ARBA" id="ARBA00022617"/>
    </source>
</evidence>
<proteinExistence type="inferred from homology"/>
<dbReference type="OrthoDB" id="3945418at2759"/>
<comment type="subcellular location">
    <subcellularLocation>
        <location evidence="2">Mitochondrion</location>
    </subcellularLocation>
</comment>
<name>A0A8C2VEK4_CHILA</name>
<dbReference type="GO" id="GO:0006700">
    <property type="term" value="P:C21-steroid hormone biosynthetic process"/>
    <property type="evidence" value="ECO:0007669"/>
    <property type="project" value="TreeGrafter"/>
</dbReference>
<keyword evidence="4 11" id="KW-0349">Heme</keyword>
<evidence type="ECO:0000256" key="9">
    <source>
        <dbReference type="ARBA" id="ARBA00023033"/>
    </source>
</evidence>
<dbReference type="SUPFAM" id="SSF48264">
    <property type="entry name" value="Cytochrome P450"/>
    <property type="match status" value="1"/>
</dbReference>
<evidence type="ECO:0000313" key="14">
    <source>
        <dbReference type="Proteomes" id="UP000694398"/>
    </source>
</evidence>
<evidence type="ECO:0000256" key="11">
    <source>
        <dbReference type="PIRSR" id="PIRSR602401-1"/>
    </source>
</evidence>
<dbReference type="InterPro" id="IPR036396">
    <property type="entry name" value="Cyt_P450_sf"/>
</dbReference>
<dbReference type="PROSITE" id="PS00086">
    <property type="entry name" value="CYTOCHROME_P450"/>
    <property type="match status" value="1"/>
</dbReference>
<reference evidence="13" key="2">
    <citation type="submission" date="2025-09" db="UniProtKB">
        <authorList>
            <consortium name="Ensembl"/>
        </authorList>
    </citation>
    <scope>IDENTIFICATION</scope>
</reference>
<evidence type="ECO:0000256" key="3">
    <source>
        <dbReference type="ARBA" id="ARBA00010617"/>
    </source>
</evidence>
<dbReference type="InterPro" id="IPR050479">
    <property type="entry name" value="CYP11_CYP27_families"/>
</dbReference>
<dbReference type="Ensembl" id="ENSCLAT00000012342.1">
    <property type="protein sequence ID" value="ENSCLAP00000012200.1"/>
    <property type="gene ID" value="ENSCLAG00000008414.1"/>
</dbReference>
<evidence type="ECO:0000256" key="7">
    <source>
        <dbReference type="ARBA" id="ARBA00023002"/>
    </source>
</evidence>
<evidence type="ECO:0000256" key="10">
    <source>
        <dbReference type="ARBA" id="ARBA00023128"/>
    </source>
</evidence>
<dbReference type="Gene3D" id="1.10.630.10">
    <property type="entry name" value="Cytochrome P450"/>
    <property type="match status" value="1"/>
</dbReference>